<dbReference type="Proteomes" id="UP000075714">
    <property type="component" value="Unassembled WGS sequence"/>
</dbReference>
<dbReference type="OrthoDB" id="550535at2759"/>
<accession>A0A150H1H9</accession>
<dbReference type="PANTHER" id="PTHR31600:SF2">
    <property type="entry name" value="GAMETE ENRICHED GENE 10 PROTEIN-RELATED"/>
    <property type="match status" value="1"/>
</dbReference>
<evidence type="ECO:0000313" key="4">
    <source>
        <dbReference type="Proteomes" id="UP000075714"/>
    </source>
</evidence>
<organism evidence="3 4">
    <name type="scientific">Gonium pectorale</name>
    <name type="common">Green alga</name>
    <dbReference type="NCBI Taxonomy" id="33097"/>
    <lineage>
        <taxon>Eukaryota</taxon>
        <taxon>Viridiplantae</taxon>
        <taxon>Chlorophyta</taxon>
        <taxon>core chlorophytes</taxon>
        <taxon>Chlorophyceae</taxon>
        <taxon>CS clade</taxon>
        <taxon>Chlamydomonadales</taxon>
        <taxon>Volvocaceae</taxon>
        <taxon>Gonium</taxon>
    </lineage>
</organism>
<protein>
    <submittedName>
        <fullName evidence="3">Uncharacterized protein</fullName>
    </submittedName>
</protein>
<dbReference type="PANTHER" id="PTHR31600">
    <property type="entry name" value="TINY MACROCYSTS PROTEIN B-RELATED"/>
    <property type="match status" value="1"/>
</dbReference>
<keyword evidence="2" id="KW-0472">Membrane</keyword>
<dbReference type="STRING" id="33097.A0A150H1H9"/>
<gene>
    <name evidence="3" type="ORF">GPECTOR_3g71</name>
</gene>
<evidence type="ECO:0000256" key="1">
    <source>
        <dbReference type="SAM" id="MobiDB-lite"/>
    </source>
</evidence>
<name>A0A150H1H9_GONPE</name>
<proteinExistence type="predicted"/>
<evidence type="ECO:0000256" key="2">
    <source>
        <dbReference type="SAM" id="Phobius"/>
    </source>
</evidence>
<keyword evidence="2" id="KW-0812">Transmembrane</keyword>
<feature type="transmembrane region" description="Helical" evidence="2">
    <location>
        <begin position="429"/>
        <end position="455"/>
    </location>
</feature>
<feature type="transmembrane region" description="Helical" evidence="2">
    <location>
        <begin position="20"/>
        <end position="39"/>
    </location>
</feature>
<feature type="transmembrane region" description="Helical" evidence="2">
    <location>
        <begin position="237"/>
        <end position="256"/>
    </location>
</feature>
<comment type="caution">
    <text evidence="3">The sequence shown here is derived from an EMBL/GenBank/DDBJ whole genome shotgun (WGS) entry which is preliminary data.</text>
</comment>
<feature type="region of interest" description="Disordered" evidence="1">
    <location>
        <begin position="490"/>
        <end position="523"/>
    </location>
</feature>
<evidence type="ECO:0000313" key="3">
    <source>
        <dbReference type="EMBL" id="KXZ55420.1"/>
    </source>
</evidence>
<dbReference type="InterPro" id="IPR052994">
    <property type="entry name" value="Tiny_macrocysts_regulators"/>
</dbReference>
<keyword evidence="4" id="KW-1185">Reference proteome</keyword>
<feature type="region of interest" description="Disordered" evidence="1">
    <location>
        <begin position="98"/>
        <end position="125"/>
    </location>
</feature>
<feature type="region of interest" description="Disordered" evidence="1">
    <location>
        <begin position="140"/>
        <end position="165"/>
    </location>
</feature>
<keyword evidence="2" id="KW-1133">Transmembrane helix</keyword>
<feature type="compositionally biased region" description="Basic and acidic residues" evidence="1">
    <location>
        <begin position="500"/>
        <end position="510"/>
    </location>
</feature>
<sequence length="523" mass="56316">MDELLLLVVASVNEINDLQIILLSIEGFAVTCFAAWYLSRLLKEIATQRLGLYRAFLMIPVGLSRILASQNTALIMDDDEDEGDEDALLEDELNQELARGREQQEGGAGGEAAAPGAKGSRTSRRRSVVLDLDLDAGGGAGGGVGAQRTGSSRGGGGAGYERQTSSPGAAVARAGCWDGLVAWARRTMLLKARSVRAVAVEPLLPQAVSGGRGGGGGASFNTTASSRRVLLDDSRDTLLMMVPFLLWSALVIAIYTSSVVKMKIFMAQELAVVEDPVELPGKRSSLAQALKLARDAWLTLQLGNKAYQAGGPDTERFPLVKKGLAHASTQLSSLMYGTGSCPRLPVHQPCPGPSYRFYQLTLVGMDGMMEQFMMALSMMANNKSMIPEGVMDEHFDFVYSIGTQDLVDGTIRIKLAHYDLIQQLFEGILLLHTVLFLLLWLIFAGFIAFMLRPLLRRIVLERRRIAELMSQLPLELDVEKLLLRALESDGAAGTGAAGDKATDAGEKSGLNEDGGSSRRARPN</sequence>
<reference evidence="4" key="1">
    <citation type="journal article" date="2016" name="Nat. Commun.">
        <title>The Gonium pectorale genome demonstrates co-option of cell cycle regulation during the evolution of multicellularity.</title>
        <authorList>
            <person name="Hanschen E.R."/>
            <person name="Marriage T.N."/>
            <person name="Ferris P.J."/>
            <person name="Hamaji T."/>
            <person name="Toyoda A."/>
            <person name="Fujiyama A."/>
            <person name="Neme R."/>
            <person name="Noguchi H."/>
            <person name="Minakuchi Y."/>
            <person name="Suzuki M."/>
            <person name="Kawai-Toyooka H."/>
            <person name="Smith D.R."/>
            <person name="Sparks H."/>
            <person name="Anderson J."/>
            <person name="Bakaric R."/>
            <person name="Luria V."/>
            <person name="Karger A."/>
            <person name="Kirschner M.W."/>
            <person name="Durand P.M."/>
            <person name="Michod R.E."/>
            <person name="Nozaki H."/>
            <person name="Olson B.J."/>
        </authorList>
    </citation>
    <scope>NUCLEOTIDE SEQUENCE [LARGE SCALE GENOMIC DNA]</scope>
    <source>
        <strain evidence="4">NIES-2863</strain>
    </source>
</reference>
<dbReference type="AlphaFoldDB" id="A0A150H1H9"/>
<dbReference type="EMBL" id="LSYV01000004">
    <property type="protein sequence ID" value="KXZ55420.1"/>
    <property type="molecule type" value="Genomic_DNA"/>
</dbReference>